<dbReference type="EMBL" id="JAUFQS010000047">
    <property type="protein sequence ID" value="MDN3689818.1"/>
    <property type="molecule type" value="Genomic_DNA"/>
</dbReference>
<dbReference type="Proteomes" id="UP001236663">
    <property type="component" value="Unassembled WGS sequence"/>
</dbReference>
<sequence length="137" mass="15322">MKERVDSVFLSQVADDFLEIAKKFNDYRFEKISQQLISQTTFVEMGIKANQLMETAREMKLLSTLIVEPEAGEALQQLQGINQEIKATITSLNSIQIAFDLIGTLGELAMAVVEKKPGSIAENIRTIMNVLAKKTEE</sequence>
<gene>
    <name evidence="1" type="ORF">QWZ15_18490</name>
</gene>
<organism evidence="1 2">
    <name type="scientific">Cyclobacterium jeungdonense</name>
    <dbReference type="NCBI Taxonomy" id="708087"/>
    <lineage>
        <taxon>Bacteria</taxon>
        <taxon>Pseudomonadati</taxon>
        <taxon>Bacteroidota</taxon>
        <taxon>Cytophagia</taxon>
        <taxon>Cytophagales</taxon>
        <taxon>Cyclobacteriaceae</taxon>
        <taxon>Cyclobacterium</taxon>
    </lineage>
</organism>
<keyword evidence="2" id="KW-1185">Reference proteome</keyword>
<dbReference type="RefSeq" id="WP_163383640.1">
    <property type="nucleotide sequence ID" value="NZ_JAUFQS010000047.1"/>
</dbReference>
<reference evidence="2" key="1">
    <citation type="journal article" date="2019" name="Int. J. Syst. Evol. Microbiol.">
        <title>The Global Catalogue of Microorganisms (GCM) 10K type strain sequencing project: providing services to taxonomists for standard genome sequencing and annotation.</title>
        <authorList>
            <consortium name="The Broad Institute Genomics Platform"/>
            <consortium name="The Broad Institute Genome Sequencing Center for Infectious Disease"/>
            <person name="Wu L."/>
            <person name="Ma J."/>
        </authorList>
    </citation>
    <scope>NUCLEOTIDE SEQUENCE [LARGE SCALE GENOMIC DNA]</scope>
    <source>
        <strain evidence="2">CECT 7706</strain>
    </source>
</reference>
<proteinExistence type="predicted"/>
<comment type="caution">
    <text evidence="1">The sequence shown here is derived from an EMBL/GenBank/DDBJ whole genome shotgun (WGS) entry which is preliminary data.</text>
</comment>
<name>A0ABT8CE14_9BACT</name>
<protein>
    <submittedName>
        <fullName evidence="1">Uncharacterized protein</fullName>
    </submittedName>
</protein>
<evidence type="ECO:0000313" key="2">
    <source>
        <dbReference type="Proteomes" id="UP001236663"/>
    </source>
</evidence>
<evidence type="ECO:0000313" key="1">
    <source>
        <dbReference type="EMBL" id="MDN3689818.1"/>
    </source>
</evidence>
<accession>A0ABT8CE14</accession>